<evidence type="ECO:0000313" key="2">
    <source>
        <dbReference type="EMBL" id="KAJ1190089.1"/>
    </source>
</evidence>
<dbReference type="AlphaFoldDB" id="A0AAV7UQ65"/>
<proteinExistence type="predicted"/>
<comment type="caution">
    <text evidence="2">The sequence shown here is derived from an EMBL/GenBank/DDBJ whole genome shotgun (WGS) entry which is preliminary data.</text>
</comment>
<name>A0AAV7UQ65_PLEWA</name>
<dbReference type="Proteomes" id="UP001066276">
    <property type="component" value="Chromosome 3_1"/>
</dbReference>
<reference evidence="2" key="1">
    <citation type="journal article" date="2022" name="bioRxiv">
        <title>Sequencing and chromosome-scale assembly of the giantPleurodeles waltlgenome.</title>
        <authorList>
            <person name="Brown T."/>
            <person name="Elewa A."/>
            <person name="Iarovenko S."/>
            <person name="Subramanian E."/>
            <person name="Araus A.J."/>
            <person name="Petzold A."/>
            <person name="Susuki M."/>
            <person name="Suzuki K.-i.T."/>
            <person name="Hayashi T."/>
            <person name="Toyoda A."/>
            <person name="Oliveira C."/>
            <person name="Osipova E."/>
            <person name="Leigh N.D."/>
            <person name="Simon A."/>
            <person name="Yun M.H."/>
        </authorList>
    </citation>
    <scope>NUCLEOTIDE SEQUENCE</scope>
    <source>
        <strain evidence="2">20211129_DDA</strain>
        <tissue evidence="2">Liver</tissue>
    </source>
</reference>
<organism evidence="2 3">
    <name type="scientific">Pleurodeles waltl</name>
    <name type="common">Iberian ribbed newt</name>
    <dbReference type="NCBI Taxonomy" id="8319"/>
    <lineage>
        <taxon>Eukaryota</taxon>
        <taxon>Metazoa</taxon>
        <taxon>Chordata</taxon>
        <taxon>Craniata</taxon>
        <taxon>Vertebrata</taxon>
        <taxon>Euteleostomi</taxon>
        <taxon>Amphibia</taxon>
        <taxon>Batrachia</taxon>
        <taxon>Caudata</taxon>
        <taxon>Salamandroidea</taxon>
        <taxon>Salamandridae</taxon>
        <taxon>Pleurodelinae</taxon>
        <taxon>Pleurodeles</taxon>
    </lineage>
</organism>
<dbReference type="EMBL" id="JANPWB010000005">
    <property type="protein sequence ID" value="KAJ1190089.1"/>
    <property type="molecule type" value="Genomic_DNA"/>
</dbReference>
<accession>A0AAV7UQ65</accession>
<gene>
    <name evidence="2" type="ORF">NDU88_006828</name>
</gene>
<protein>
    <submittedName>
        <fullName evidence="2">Uncharacterized protein</fullName>
    </submittedName>
</protein>
<keyword evidence="3" id="KW-1185">Reference proteome</keyword>
<sequence length="114" mass="12398">MKDDPPLSDVLATAKRVQHMLSYVKELWKTDKVEEVVKAIEMIPVDKSGEKFRGPSAPMETDWSQSGAQKKRAAGGKGPDVVFNKGEKNAGSHNLAVFDAGRVFISGIVKEGVE</sequence>
<evidence type="ECO:0000313" key="3">
    <source>
        <dbReference type="Proteomes" id="UP001066276"/>
    </source>
</evidence>
<evidence type="ECO:0000256" key="1">
    <source>
        <dbReference type="SAM" id="MobiDB-lite"/>
    </source>
</evidence>
<feature type="region of interest" description="Disordered" evidence="1">
    <location>
        <begin position="48"/>
        <end position="85"/>
    </location>
</feature>